<evidence type="ECO:0000313" key="1">
    <source>
        <dbReference type="EMBL" id="HIV85237.1"/>
    </source>
</evidence>
<reference evidence="1" key="1">
    <citation type="journal article" date="2021" name="PeerJ">
        <title>Extensive microbial diversity within the chicken gut microbiome revealed by metagenomics and culture.</title>
        <authorList>
            <person name="Gilroy R."/>
            <person name="Ravi A."/>
            <person name="Getino M."/>
            <person name="Pursley I."/>
            <person name="Horton D.L."/>
            <person name="Alikhan N.F."/>
            <person name="Baker D."/>
            <person name="Gharbi K."/>
            <person name="Hall N."/>
            <person name="Watson M."/>
            <person name="Adriaenssens E.M."/>
            <person name="Foster-Nyarko E."/>
            <person name="Jarju S."/>
            <person name="Secka A."/>
            <person name="Antonio M."/>
            <person name="Oren A."/>
            <person name="Chaudhuri R.R."/>
            <person name="La Ragione R."/>
            <person name="Hildebrand F."/>
            <person name="Pallen M.J."/>
        </authorList>
    </citation>
    <scope>NUCLEOTIDE SEQUENCE</scope>
    <source>
        <strain evidence="1">5790</strain>
    </source>
</reference>
<evidence type="ECO:0000313" key="2">
    <source>
        <dbReference type="Proteomes" id="UP000824162"/>
    </source>
</evidence>
<accession>A0A9D1PNZ6</accession>
<dbReference type="EMBL" id="DXIJ01000004">
    <property type="protein sequence ID" value="HIV85237.1"/>
    <property type="molecule type" value="Genomic_DNA"/>
</dbReference>
<gene>
    <name evidence="1" type="ORF">H9900_00320</name>
</gene>
<proteinExistence type="predicted"/>
<reference evidence="1" key="2">
    <citation type="submission" date="2021-04" db="EMBL/GenBank/DDBJ databases">
        <authorList>
            <person name="Gilroy R."/>
        </authorList>
    </citation>
    <scope>NUCLEOTIDE SEQUENCE</scope>
    <source>
        <strain evidence="1">5790</strain>
    </source>
</reference>
<sequence length="151" mass="17248">MRKKMSMRELYPFMKSEFDSGRPFRMVVNGTSMLPLIRGGRDTVVLKECSGRLQKYDIPLYIRSDGSFVLHRVVGVRDGAYIMCGDNQVDKEYGVLPEQVKALMYAVVRDGKYYELSGVRYRLYCLAVCALRPLRRAYSVLKNKATQGLGT</sequence>
<protein>
    <submittedName>
        <fullName evidence="1">S24/S26 family peptidase</fullName>
    </submittedName>
</protein>
<dbReference type="AlphaFoldDB" id="A0A9D1PNZ6"/>
<dbReference type="CDD" id="cd06462">
    <property type="entry name" value="Peptidase_S24_S26"/>
    <property type="match status" value="1"/>
</dbReference>
<dbReference type="Proteomes" id="UP000824162">
    <property type="component" value="Unassembled WGS sequence"/>
</dbReference>
<organism evidence="1 2">
    <name type="scientific">Candidatus Monoglobus merdigallinarum</name>
    <dbReference type="NCBI Taxonomy" id="2838698"/>
    <lineage>
        <taxon>Bacteria</taxon>
        <taxon>Bacillati</taxon>
        <taxon>Bacillota</taxon>
        <taxon>Clostridia</taxon>
        <taxon>Monoglobales</taxon>
        <taxon>Monoglobaceae</taxon>
        <taxon>Monoglobus</taxon>
    </lineage>
</organism>
<comment type="caution">
    <text evidence="1">The sequence shown here is derived from an EMBL/GenBank/DDBJ whole genome shotgun (WGS) entry which is preliminary data.</text>
</comment>
<name>A0A9D1PNZ6_9FIRM</name>